<dbReference type="Proteomes" id="UP000034805">
    <property type="component" value="Unassembled WGS sequence"/>
</dbReference>
<organism evidence="1 2">
    <name type="scientific">Scleropages formosus</name>
    <name type="common">Asian bonytongue</name>
    <name type="synonym">Osteoglossum formosum</name>
    <dbReference type="NCBI Taxonomy" id="113540"/>
    <lineage>
        <taxon>Eukaryota</taxon>
        <taxon>Metazoa</taxon>
        <taxon>Chordata</taxon>
        <taxon>Craniata</taxon>
        <taxon>Vertebrata</taxon>
        <taxon>Euteleostomi</taxon>
        <taxon>Actinopterygii</taxon>
        <taxon>Neopterygii</taxon>
        <taxon>Teleostei</taxon>
        <taxon>Osteoglossocephala</taxon>
        <taxon>Osteoglossomorpha</taxon>
        <taxon>Osteoglossiformes</taxon>
        <taxon>Osteoglossidae</taxon>
        <taxon>Scleropages</taxon>
    </lineage>
</organism>
<evidence type="ECO:0000313" key="2">
    <source>
        <dbReference type="Proteomes" id="UP000034805"/>
    </source>
</evidence>
<reference evidence="1 2" key="1">
    <citation type="submission" date="2015-08" db="EMBL/GenBank/DDBJ databases">
        <title>The genome of the Asian arowana (Scleropages formosus).</title>
        <authorList>
            <person name="Tan M.H."/>
            <person name="Gan H.M."/>
            <person name="Croft L.J."/>
            <person name="Austin C.M."/>
        </authorList>
    </citation>
    <scope>NUCLEOTIDE SEQUENCE [LARGE SCALE GENOMIC DNA]</scope>
    <source>
        <strain evidence="1">Aro1</strain>
    </source>
</reference>
<proteinExistence type="predicted"/>
<protein>
    <submittedName>
        <fullName evidence="1">Uncharacterized protein</fullName>
    </submittedName>
</protein>
<sequence>MNILTSSHWLQAGLRTLHDIGPEIRRAISCDLQDEELIDFIPEEDEEFYRNVCKVNFHIYNIKCYEEGQRNGGLFGNHINHINGDHRSSLHQTNATQRPLQVHPPPHYAYMEHPVGRLGRMSHALSHNHHHHHNTYHKSPKSTNINLNNANIPNGKHHGYYEYAPSNGYPGSHSSYYPGDYDKPRNPHIQRYQMQMQSSHLCHCQASGFV</sequence>
<evidence type="ECO:0000313" key="1">
    <source>
        <dbReference type="EMBL" id="KPP69230.1"/>
    </source>
</evidence>
<comment type="caution">
    <text evidence="1">The sequence shown here is derived from an EMBL/GenBank/DDBJ whole genome shotgun (WGS) entry which is preliminary data.</text>
</comment>
<gene>
    <name evidence="1" type="ORF">Z043_112032</name>
</gene>
<dbReference type="AlphaFoldDB" id="A0A0P7UL88"/>
<dbReference type="EMBL" id="JARO02004068">
    <property type="protein sequence ID" value="KPP69230.1"/>
    <property type="molecule type" value="Genomic_DNA"/>
</dbReference>
<accession>A0A0P7UL88</accession>
<name>A0A0P7UL88_SCLFO</name>